<gene>
    <name evidence="1" type="ORF">L916_03179</name>
</gene>
<reference evidence="1 2" key="1">
    <citation type="submission" date="2013-11" db="EMBL/GenBank/DDBJ databases">
        <title>The Genome Sequence of Phytophthora parasitica CJ05E6.</title>
        <authorList>
            <consortium name="The Broad Institute Genomics Platform"/>
            <person name="Russ C."/>
            <person name="Tyler B."/>
            <person name="Panabieres F."/>
            <person name="Shan W."/>
            <person name="Tripathy S."/>
            <person name="Grunwald N."/>
            <person name="Machado M."/>
            <person name="Johnson C.S."/>
            <person name="Arredondo F."/>
            <person name="Hong C."/>
            <person name="Coffey M."/>
            <person name="Young S.K."/>
            <person name="Zeng Q."/>
            <person name="Gargeya S."/>
            <person name="Fitzgerald M."/>
            <person name="Abouelleil A."/>
            <person name="Alvarado L."/>
            <person name="Chapman S.B."/>
            <person name="Gainer-Dewar J."/>
            <person name="Goldberg J."/>
            <person name="Griggs A."/>
            <person name="Gujja S."/>
            <person name="Hansen M."/>
            <person name="Howarth C."/>
            <person name="Imamovic A."/>
            <person name="Ireland A."/>
            <person name="Larimer J."/>
            <person name="McCowan C."/>
            <person name="Murphy C."/>
            <person name="Pearson M."/>
            <person name="Poon T.W."/>
            <person name="Priest M."/>
            <person name="Roberts A."/>
            <person name="Saif S."/>
            <person name="Shea T."/>
            <person name="Sykes S."/>
            <person name="Wortman J."/>
            <person name="Nusbaum C."/>
            <person name="Birren B."/>
        </authorList>
    </citation>
    <scope>NUCLEOTIDE SEQUENCE [LARGE SCALE GENOMIC DNA]</scope>
    <source>
        <strain evidence="1 2">CJ05E6</strain>
    </source>
</reference>
<dbReference type="Proteomes" id="UP000053864">
    <property type="component" value="Unassembled WGS sequence"/>
</dbReference>
<evidence type="ECO:0000313" key="1">
    <source>
        <dbReference type="EMBL" id="ETL47037.1"/>
    </source>
</evidence>
<organism evidence="1 2">
    <name type="scientific">Phytophthora nicotianae</name>
    <name type="common">Potato buckeye rot agent</name>
    <name type="synonym">Phytophthora parasitica</name>
    <dbReference type="NCBI Taxonomy" id="4792"/>
    <lineage>
        <taxon>Eukaryota</taxon>
        <taxon>Sar</taxon>
        <taxon>Stramenopiles</taxon>
        <taxon>Oomycota</taxon>
        <taxon>Peronosporomycetes</taxon>
        <taxon>Peronosporales</taxon>
        <taxon>Peronosporaceae</taxon>
        <taxon>Phytophthora</taxon>
    </lineage>
</organism>
<evidence type="ECO:0000313" key="2">
    <source>
        <dbReference type="Proteomes" id="UP000053864"/>
    </source>
</evidence>
<dbReference type="EMBL" id="KI671381">
    <property type="protein sequence ID" value="ETL47037.1"/>
    <property type="molecule type" value="Genomic_DNA"/>
</dbReference>
<accession>W2JMQ6</accession>
<protein>
    <submittedName>
        <fullName evidence="1">Uncharacterized protein</fullName>
    </submittedName>
</protein>
<dbReference type="AlphaFoldDB" id="W2JMQ6"/>
<sequence length="69" mass="7596">MKKALESLPVPQLATKSRHEVRHPELDEALASLVSCSSLRLSDQMDGFIGSAFDTDLAARTLMVRAARR</sequence>
<name>W2JMQ6_PHYNI</name>
<proteinExistence type="predicted"/>